<dbReference type="AlphaFoldDB" id="A0AAD7D9J8"/>
<reference evidence="2" key="1">
    <citation type="submission" date="2023-03" db="EMBL/GenBank/DDBJ databases">
        <title>Massive genome expansion in bonnet fungi (Mycena s.s.) driven by repeated elements and novel gene families across ecological guilds.</title>
        <authorList>
            <consortium name="Lawrence Berkeley National Laboratory"/>
            <person name="Harder C.B."/>
            <person name="Miyauchi S."/>
            <person name="Viragh M."/>
            <person name="Kuo A."/>
            <person name="Thoen E."/>
            <person name="Andreopoulos B."/>
            <person name="Lu D."/>
            <person name="Skrede I."/>
            <person name="Drula E."/>
            <person name="Henrissat B."/>
            <person name="Morin E."/>
            <person name="Kohler A."/>
            <person name="Barry K."/>
            <person name="LaButti K."/>
            <person name="Morin E."/>
            <person name="Salamov A."/>
            <person name="Lipzen A."/>
            <person name="Mereny Z."/>
            <person name="Hegedus B."/>
            <person name="Baldrian P."/>
            <person name="Stursova M."/>
            <person name="Weitz H."/>
            <person name="Taylor A."/>
            <person name="Grigoriev I.V."/>
            <person name="Nagy L.G."/>
            <person name="Martin F."/>
            <person name="Kauserud H."/>
        </authorList>
    </citation>
    <scope>NUCLEOTIDE SEQUENCE</scope>
    <source>
        <strain evidence="2">CBHHK067</strain>
    </source>
</reference>
<protein>
    <submittedName>
        <fullName evidence="2">Uncharacterized protein</fullName>
    </submittedName>
</protein>
<feature type="region of interest" description="Disordered" evidence="1">
    <location>
        <begin position="43"/>
        <end position="62"/>
    </location>
</feature>
<gene>
    <name evidence="2" type="ORF">B0H17DRAFT_69678</name>
</gene>
<comment type="caution">
    <text evidence="2">The sequence shown here is derived from an EMBL/GenBank/DDBJ whole genome shotgun (WGS) entry which is preliminary data.</text>
</comment>
<dbReference type="Proteomes" id="UP001221757">
    <property type="component" value="Unassembled WGS sequence"/>
</dbReference>
<organism evidence="2 3">
    <name type="scientific">Mycena rosella</name>
    <name type="common">Pink bonnet</name>
    <name type="synonym">Agaricus rosellus</name>
    <dbReference type="NCBI Taxonomy" id="1033263"/>
    <lineage>
        <taxon>Eukaryota</taxon>
        <taxon>Fungi</taxon>
        <taxon>Dikarya</taxon>
        <taxon>Basidiomycota</taxon>
        <taxon>Agaricomycotina</taxon>
        <taxon>Agaricomycetes</taxon>
        <taxon>Agaricomycetidae</taxon>
        <taxon>Agaricales</taxon>
        <taxon>Marasmiineae</taxon>
        <taxon>Mycenaceae</taxon>
        <taxon>Mycena</taxon>
    </lineage>
</organism>
<proteinExistence type="predicted"/>
<evidence type="ECO:0000256" key="1">
    <source>
        <dbReference type="SAM" id="MobiDB-lite"/>
    </source>
</evidence>
<sequence>MCLVAMAKSKSTEITGVNTRLASLATFTRFSRCWCCRPIEPAGPPRAPETARSHPSPCPVRPARSTRRSRVVYVREAGCFPLAHSLALRLPCCVSSLHSCSRLQRSSLCRGPDAPTGMSVMAYPHAEAPDWRACGVTLLSFSASAFREENRRRFRSRPSELDGALYTASGKFGGILGQRGYTYSTTHTHISRSRTHISSFCTHISRIARIHPRPARIYPALTIGPSTYVPLRLFAVH</sequence>
<keyword evidence="3" id="KW-1185">Reference proteome</keyword>
<accession>A0AAD7D9J8</accession>
<evidence type="ECO:0000313" key="2">
    <source>
        <dbReference type="EMBL" id="KAJ7681172.1"/>
    </source>
</evidence>
<dbReference type="EMBL" id="JARKIE010000121">
    <property type="protein sequence ID" value="KAJ7681172.1"/>
    <property type="molecule type" value="Genomic_DNA"/>
</dbReference>
<name>A0AAD7D9J8_MYCRO</name>
<evidence type="ECO:0000313" key="3">
    <source>
        <dbReference type="Proteomes" id="UP001221757"/>
    </source>
</evidence>